<evidence type="ECO:0000256" key="1">
    <source>
        <dbReference type="SAM" id="Phobius"/>
    </source>
</evidence>
<evidence type="ECO:0008006" key="4">
    <source>
        <dbReference type="Google" id="ProtNLM"/>
    </source>
</evidence>
<accession>E8RVS4</accession>
<geneLocation type="plasmid" evidence="2 3">
    <name>pASTEX02</name>
</geneLocation>
<protein>
    <recommendedName>
        <fullName evidence="4">Type II secretion system protein</fullName>
    </recommendedName>
</protein>
<proteinExistence type="predicted"/>
<feature type="transmembrane region" description="Helical" evidence="1">
    <location>
        <begin position="12"/>
        <end position="35"/>
    </location>
</feature>
<dbReference type="AlphaFoldDB" id="E8RVS4"/>
<keyword evidence="1" id="KW-1133">Transmembrane helix</keyword>
<dbReference type="EMBL" id="CP002398">
    <property type="protein sequence ID" value="ADU15346.1"/>
    <property type="molecule type" value="Genomic_DNA"/>
</dbReference>
<evidence type="ECO:0000313" key="2">
    <source>
        <dbReference type="EMBL" id="ADU15346.1"/>
    </source>
</evidence>
<keyword evidence="3" id="KW-1185">Reference proteome</keyword>
<dbReference type="RefSeq" id="WP_013481159.1">
    <property type="nucleotide sequence ID" value="NC_014819.1"/>
</dbReference>
<keyword evidence="1" id="KW-0812">Transmembrane</keyword>
<evidence type="ECO:0000313" key="3">
    <source>
        <dbReference type="Proteomes" id="UP000001492"/>
    </source>
</evidence>
<dbReference type="KEGG" id="aex:Astex_3729"/>
<keyword evidence="2" id="KW-0614">Plasmid</keyword>
<gene>
    <name evidence="2" type="ordered locus">Astex_3729</name>
</gene>
<reference evidence="3" key="1">
    <citation type="submission" date="2010-12" db="EMBL/GenBank/DDBJ databases">
        <title>Complete sequence of plasmid 2 of Asticcacaulis excentricus CB 48.</title>
        <authorList>
            <consortium name="US DOE Joint Genome Institute"/>
            <person name="Lucas S."/>
            <person name="Copeland A."/>
            <person name="Lapidus A."/>
            <person name="Cheng J.-F."/>
            <person name="Bruce D."/>
            <person name="Goodwin L."/>
            <person name="Pitluck S."/>
            <person name="Teshima H."/>
            <person name="Davenport K."/>
            <person name="Detter J.C."/>
            <person name="Han C."/>
            <person name="Tapia R."/>
            <person name="Land M."/>
            <person name="Hauser L."/>
            <person name="Jeffries C."/>
            <person name="Kyrpides N."/>
            <person name="Ivanova N."/>
            <person name="Ovchinnikova G."/>
            <person name="Brun Y.V."/>
            <person name="Woyke T."/>
        </authorList>
    </citation>
    <scope>NUCLEOTIDE SEQUENCE [LARGE SCALE GENOMIC DNA]</scope>
    <source>
        <strain evidence="3">ATCC 15261 / DSM 4724 / KCTC 12464 / NCIMB 9791 / VKM B-1370 / CB 48</strain>
        <plasmid evidence="3">pASTEX02</plasmid>
    </source>
</reference>
<dbReference type="HOGENOM" id="CLU_2056518_0_0_5"/>
<sequence length="119" mass="12865">MPKRSHDDGFIMIDAVTGVMIIALMAAVVLTALGLSRSYRQRAETDRAAAVAFSYLMATVPKTPGTQSGDVAGFRYQADISKEPVGAFSACRVTLALKHVRFKRSYRLSGLRPCEGTVP</sequence>
<dbReference type="Proteomes" id="UP000001492">
    <property type="component" value="Plasmid pASTEX02"/>
</dbReference>
<organism evidence="2 3">
    <name type="scientific">Asticcacaulis excentricus (strain ATCC 15261 / DSM 4724 / KCTC 12464 / NCIMB 9791 / VKM B-1370 / CB 48)</name>
    <dbReference type="NCBI Taxonomy" id="573065"/>
    <lineage>
        <taxon>Bacteria</taxon>
        <taxon>Pseudomonadati</taxon>
        <taxon>Pseudomonadota</taxon>
        <taxon>Alphaproteobacteria</taxon>
        <taxon>Caulobacterales</taxon>
        <taxon>Caulobacteraceae</taxon>
        <taxon>Asticcacaulis</taxon>
    </lineage>
</organism>
<name>E8RVS4_ASTEC</name>
<keyword evidence="1" id="KW-0472">Membrane</keyword>